<comment type="subcellular location">
    <subcellularLocation>
        <location evidence="1">Membrane</location>
    </subcellularLocation>
</comment>
<evidence type="ECO:0000256" key="1">
    <source>
        <dbReference type="ARBA" id="ARBA00004370"/>
    </source>
</evidence>
<dbReference type="PANTHER" id="PTHR46825:SF11">
    <property type="entry name" value="PENICILLIN-BINDING PROTEIN 4"/>
    <property type="match status" value="1"/>
</dbReference>
<keyword evidence="2" id="KW-0472">Membrane</keyword>
<gene>
    <name evidence="4" type="ORF">FG382_06715</name>
</gene>
<dbReference type="InterPro" id="IPR050491">
    <property type="entry name" value="AmpC-like"/>
</dbReference>
<comment type="caution">
    <text evidence="4">The sequence shown here is derived from an EMBL/GenBank/DDBJ whole genome shotgun (WGS) entry which is preliminary data.</text>
</comment>
<evidence type="ECO:0000313" key="4">
    <source>
        <dbReference type="EMBL" id="TQR15154.1"/>
    </source>
</evidence>
<keyword evidence="5" id="KW-1185">Reference proteome</keyword>
<evidence type="ECO:0000256" key="2">
    <source>
        <dbReference type="ARBA" id="ARBA00023136"/>
    </source>
</evidence>
<proteinExistence type="predicted"/>
<evidence type="ECO:0000259" key="3">
    <source>
        <dbReference type="Pfam" id="PF00144"/>
    </source>
</evidence>
<dbReference type="RefSeq" id="WP_142538134.1">
    <property type="nucleotide sequence ID" value="NZ_BMIE01000009.1"/>
</dbReference>
<name>A0A544TCF7_9BACI</name>
<dbReference type="OrthoDB" id="9803467at2"/>
<dbReference type="Gene3D" id="3.40.710.10">
    <property type="entry name" value="DD-peptidase/beta-lactamase superfamily"/>
    <property type="match status" value="1"/>
</dbReference>
<dbReference type="SUPFAM" id="SSF56601">
    <property type="entry name" value="beta-lactamase/transpeptidase-like"/>
    <property type="match status" value="1"/>
</dbReference>
<feature type="domain" description="Beta-lactamase-related" evidence="3">
    <location>
        <begin position="20"/>
        <end position="321"/>
    </location>
</feature>
<dbReference type="Pfam" id="PF00144">
    <property type="entry name" value="Beta-lactamase"/>
    <property type="match status" value="1"/>
</dbReference>
<reference evidence="4 5" key="1">
    <citation type="submission" date="2019-05" db="EMBL/GenBank/DDBJ databases">
        <title>Psychrobacillus vulpis sp. nov., a new species isolated from feces of a red fox that inhabits in The Tablas de Daimiel Natural Park, Albacete, Spain.</title>
        <authorList>
            <person name="Rodriguez M."/>
            <person name="Reina J.C."/>
            <person name="Bejar V."/>
            <person name="Llamas I."/>
        </authorList>
    </citation>
    <scope>NUCLEOTIDE SEQUENCE [LARGE SCALE GENOMIC DNA]</scope>
    <source>
        <strain evidence="4 5">NEAU-3TGS17</strain>
    </source>
</reference>
<sequence>MGNGLKEQIEHTQKEIGFSGSILVKQREQVLAKSSYGYANRVDTVDNEINTRFGIASGCKIFTAVAISQLVEEGKLSFDSKLKECLDISFPNFDENITIHHLLTHTSGIPDYFDEEIMDDFEELWIEKPMYRMRRLQDFLPFFQHAQMKFSPGEKFHYNNAGFIVLGLIIEKASGLEFKDYVQKSIFEKAKMTDSGYFALDSLPAKTALGYIELEDGIWKTNMYSIPVQGGSDGGAFVTVGDMLKFWDALVNHKLLRESLTKTLLTPHVQEEADDFYGYGVWIKKKEDTIFKYHLMGYDPGVSFHSSYYPEMNASLAVCANISRGAYKMMSEIEERLN</sequence>
<evidence type="ECO:0000313" key="5">
    <source>
        <dbReference type="Proteomes" id="UP000317316"/>
    </source>
</evidence>
<dbReference type="GO" id="GO:0016020">
    <property type="term" value="C:membrane"/>
    <property type="evidence" value="ECO:0007669"/>
    <property type="project" value="UniProtKB-SubCell"/>
</dbReference>
<protein>
    <submittedName>
        <fullName evidence="4">Serine hydrolase</fullName>
    </submittedName>
</protein>
<dbReference type="GO" id="GO:0016787">
    <property type="term" value="F:hydrolase activity"/>
    <property type="evidence" value="ECO:0007669"/>
    <property type="project" value="UniProtKB-KW"/>
</dbReference>
<accession>A0A544TCF7</accession>
<dbReference type="Proteomes" id="UP000317316">
    <property type="component" value="Unassembled WGS sequence"/>
</dbReference>
<organism evidence="4 5">
    <name type="scientific">Psychrobacillus lasiicapitis</name>
    <dbReference type="NCBI Taxonomy" id="1636719"/>
    <lineage>
        <taxon>Bacteria</taxon>
        <taxon>Bacillati</taxon>
        <taxon>Bacillota</taxon>
        <taxon>Bacilli</taxon>
        <taxon>Bacillales</taxon>
        <taxon>Bacillaceae</taxon>
        <taxon>Psychrobacillus</taxon>
    </lineage>
</organism>
<dbReference type="EMBL" id="VDGH01000003">
    <property type="protein sequence ID" value="TQR15154.1"/>
    <property type="molecule type" value="Genomic_DNA"/>
</dbReference>
<dbReference type="InterPro" id="IPR012338">
    <property type="entry name" value="Beta-lactam/transpept-like"/>
</dbReference>
<dbReference type="InterPro" id="IPR001466">
    <property type="entry name" value="Beta-lactam-related"/>
</dbReference>
<dbReference type="AlphaFoldDB" id="A0A544TCF7"/>
<dbReference type="PANTHER" id="PTHR46825">
    <property type="entry name" value="D-ALANYL-D-ALANINE-CARBOXYPEPTIDASE/ENDOPEPTIDASE AMPH"/>
    <property type="match status" value="1"/>
</dbReference>
<keyword evidence="4" id="KW-0378">Hydrolase</keyword>